<organism evidence="1 2">
    <name type="scientific">Oceanobacillus iheyensis (strain DSM 14371 / CIP 107618 / JCM 11309 / KCTC 3954 / HTE831)</name>
    <dbReference type="NCBI Taxonomy" id="221109"/>
    <lineage>
        <taxon>Bacteria</taxon>
        <taxon>Bacillati</taxon>
        <taxon>Bacillota</taxon>
        <taxon>Bacilli</taxon>
        <taxon>Bacillales</taxon>
        <taxon>Bacillaceae</taxon>
        <taxon>Oceanobacillus</taxon>
    </lineage>
</organism>
<reference evidence="1 2" key="2">
    <citation type="journal article" date="2002" name="Nucleic Acids Res.">
        <title>Genome sequence of Oceanobacillus iheyensis isolated from the Iheya Ridge and its unexpected adaptive capabilities to extreme environments.</title>
        <authorList>
            <person name="Takami H."/>
            <person name="Takaki Y."/>
            <person name="Uchiyama I."/>
        </authorList>
    </citation>
    <scope>NUCLEOTIDE SEQUENCE [LARGE SCALE GENOMIC DNA]</scope>
    <source>
        <strain evidence="2">DSM 14371 / CIP 107618 / JCM 11309 / KCTC 3954 / HTE831</strain>
    </source>
</reference>
<name>Q8ELE2_OCEIH</name>
<evidence type="ECO:0008006" key="3">
    <source>
        <dbReference type="Google" id="ProtNLM"/>
    </source>
</evidence>
<dbReference type="KEGG" id="oih:OB3287"/>
<evidence type="ECO:0000313" key="2">
    <source>
        <dbReference type="Proteomes" id="UP000000822"/>
    </source>
</evidence>
<accession>Q8ELE2</accession>
<dbReference type="PhylomeDB" id="Q8ELE2"/>
<dbReference type="Proteomes" id="UP000000822">
    <property type="component" value="Chromosome"/>
</dbReference>
<dbReference type="EMBL" id="BA000028">
    <property type="protein sequence ID" value="BAC15243.1"/>
    <property type="molecule type" value="Genomic_DNA"/>
</dbReference>
<keyword evidence="2" id="KW-1185">Reference proteome</keyword>
<proteinExistence type="predicted"/>
<reference evidence="1 2" key="1">
    <citation type="journal article" date="2001" name="FEMS Microbiol. Lett.">
        <title>Oceanobacillus iheyensis gen. nov., sp. nov., a deep-sea extremely halotolerant and alkaliphilic species isolated from a depth of 1050 m on the Iheya Ridge.</title>
        <authorList>
            <person name="Lu J."/>
            <person name="Nogi Y."/>
            <person name="Takami H."/>
        </authorList>
    </citation>
    <scope>NUCLEOTIDE SEQUENCE [LARGE SCALE GENOMIC DNA]</scope>
    <source>
        <strain evidence="2">DSM 14371 / CIP 107618 / JCM 11309 / KCTC 3954 / HTE831</strain>
    </source>
</reference>
<gene>
    <name evidence="1" type="ordered locus">OB3287</name>
</gene>
<dbReference type="HOGENOM" id="CLU_046979_3_1_9"/>
<sequence>MTFLPFMYGDVSEVKEIIESNRLLVDQWLFSGVMNYSFAIENKLIDHKEGSYPLLHGSSFFGTLLEAQLDRGKIYRKISIDNFKETELEKVLSFYNLQPIQYYSMPFQSHHQLDNLVNFHRKLLEENKVEIAITAVRYAYDKLKKEGYPVYRLTPSYLAIKLTIELLGERAQAHLFENRQMAIIGCKVLNTANTGDQYQFFKWKHHELNLKKSLLELTENISGSFVEEGDGLYFIFTTKGELDKEVERALYQLIDEYQVRDQISIGITIGFGENVLHAEHNVRYGLNQAKINEQSPITVVEGRYEITERLTSAREDVFNMDELKQRLADKFDKEVASPRDVMRIYVYAHKYNLQKFTAEDISRWLQSTERNGRRILAELEQANVVRKCGKVQSNQRGRPKNVYCFVEHALVNASQE</sequence>
<evidence type="ECO:0000313" key="1">
    <source>
        <dbReference type="EMBL" id="BAC15243.1"/>
    </source>
</evidence>
<dbReference type="eggNOG" id="COG4565">
    <property type="taxonomic scope" value="Bacteria"/>
</dbReference>
<dbReference type="STRING" id="221109.gene:10735539"/>
<dbReference type="AlphaFoldDB" id="Q8ELE2"/>
<protein>
    <recommendedName>
        <fullName evidence="3">Transcriptional regulator</fullName>
    </recommendedName>
</protein>